<feature type="transmembrane region" description="Helical" evidence="1">
    <location>
        <begin position="88"/>
        <end position="107"/>
    </location>
</feature>
<name>A0A9P1ITZ4_9PELO</name>
<dbReference type="Proteomes" id="UP001152747">
    <property type="component" value="Unassembled WGS sequence"/>
</dbReference>
<organism evidence="2 3">
    <name type="scientific">Caenorhabditis angaria</name>
    <dbReference type="NCBI Taxonomy" id="860376"/>
    <lineage>
        <taxon>Eukaryota</taxon>
        <taxon>Metazoa</taxon>
        <taxon>Ecdysozoa</taxon>
        <taxon>Nematoda</taxon>
        <taxon>Chromadorea</taxon>
        <taxon>Rhabditida</taxon>
        <taxon>Rhabditina</taxon>
        <taxon>Rhabditomorpha</taxon>
        <taxon>Rhabditoidea</taxon>
        <taxon>Rhabditidae</taxon>
        <taxon>Peloderinae</taxon>
        <taxon>Caenorhabditis</taxon>
    </lineage>
</organism>
<proteinExistence type="predicted"/>
<keyword evidence="1" id="KW-0812">Transmembrane</keyword>
<comment type="caution">
    <text evidence="2">The sequence shown here is derived from an EMBL/GenBank/DDBJ whole genome shotgun (WGS) entry which is preliminary data.</text>
</comment>
<evidence type="ECO:0000256" key="1">
    <source>
        <dbReference type="SAM" id="Phobius"/>
    </source>
</evidence>
<evidence type="ECO:0000313" key="2">
    <source>
        <dbReference type="EMBL" id="CAI5449353.1"/>
    </source>
</evidence>
<evidence type="ECO:0000313" key="3">
    <source>
        <dbReference type="Proteomes" id="UP001152747"/>
    </source>
</evidence>
<accession>A0A9P1ITZ4</accession>
<keyword evidence="1" id="KW-0472">Membrane</keyword>
<dbReference type="OrthoDB" id="5862460at2759"/>
<protein>
    <submittedName>
        <fullName evidence="2">Uncharacterized protein</fullName>
    </submittedName>
</protein>
<dbReference type="EMBL" id="CANHGI010000004">
    <property type="protein sequence ID" value="CAI5449353.1"/>
    <property type="molecule type" value="Genomic_DNA"/>
</dbReference>
<feature type="transmembrane region" description="Helical" evidence="1">
    <location>
        <begin position="349"/>
        <end position="370"/>
    </location>
</feature>
<feature type="transmembrane region" description="Helical" evidence="1">
    <location>
        <begin position="234"/>
        <end position="256"/>
    </location>
</feature>
<feature type="transmembrane region" description="Helical" evidence="1">
    <location>
        <begin position="206"/>
        <end position="222"/>
    </location>
</feature>
<keyword evidence="1" id="KW-1133">Transmembrane helix</keyword>
<feature type="transmembrane region" description="Helical" evidence="1">
    <location>
        <begin position="276"/>
        <end position="294"/>
    </location>
</feature>
<feature type="transmembrane region" description="Helical" evidence="1">
    <location>
        <begin position="320"/>
        <end position="337"/>
    </location>
</feature>
<gene>
    <name evidence="2" type="ORF">CAMP_LOCUS11990</name>
</gene>
<dbReference type="AlphaFoldDB" id="A0A9P1ITZ4"/>
<feature type="transmembrane region" description="Helical" evidence="1">
    <location>
        <begin position="127"/>
        <end position="146"/>
    </location>
</feature>
<reference evidence="2" key="1">
    <citation type="submission" date="2022-11" db="EMBL/GenBank/DDBJ databases">
        <authorList>
            <person name="Kikuchi T."/>
        </authorList>
    </citation>
    <scope>NUCLEOTIDE SEQUENCE</scope>
    <source>
        <strain evidence="2">PS1010</strain>
    </source>
</reference>
<sequence length="425" mass="47887">MNFQSNFSSVFSGNETWMNGNETFLDDDRDFNSTSNYSSVDLQESLQKLSELLKGLNLNKTDDDDAYNDPAFSTKMLLDLLNFGPPTMSGPLCGAATCSLLLFIYYIPRMIYFRCTRFTSDVKKKGFALIIILSFLGCAGGVAHFLSFQEDLQLSSTFSTSDYDYNDGNDNETTTRATMIEITTKAPKNPENTMIYQIVVRTLNRAVSPIVLMVVIQQYLLYNNTHISEPFQNSIIQLLICIIITLILGLATFLGSKSSFALDPTQTIYNPLDVDGNFYDMGFPIIVAIIFHIVKSQIQKRIKYTAGEELISYMDRINKIVVYQFVMSSAAIAAYFFRNAESNSVTDSALHFLVAAFTPVVHVMLLKSLLRSKAPRRICFLLICSSEEQITAEQILQPDIQMSEKQAEDTQETLDHNKSIQIKMN</sequence>
<keyword evidence="3" id="KW-1185">Reference proteome</keyword>